<gene>
    <name evidence="1" type="ORF">GXM_08426</name>
</gene>
<sequence length="40" mass="4701">MWLRKKVEFLISSSFPALNININGKKDRCNFGFSQIVERL</sequence>
<proteinExistence type="predicted"/>
<dbReference type="Proteomes" id="UP000326678">
    <property type="component" value="Chromosome Gxm2"/>
</dbReference>
<dbReference type="EMBL" id="CP045227">
    <property type="protein sequence ID" value="QFS50932.1"/>
    <property type="molecule type" value="Genomic_DNA"/>
</dbReference>
<accession>A0A5P8WEG9</accession>
<dbReference type="KEGG" id="nsh:GXM_08426"/>
<dbReference type="AlphaFoldDB" id="A0A5P8WEG9"/>
<name>A0A5P8WEG9_9NOSO</name>
<protein>
    <submittedName>
        <fullName evidence="1">Uncharacterized protein</fullName>
    </submittedName>
</protein>
<reference evidence="1 2" key="1">
    <citation type="submission" date="2019-10" db="EMBL/GenBank/DDBJ databases">
        <title>Genomic and transcriptomic insights into the perfect genentic adaptation of a filamentous nitrogen-fixing cyanobacterium to rice fields.</title>
        <authorList>
            <person name="Chen Z."/>
        </authorList>
    </citation>
    <scope>NUCLEOTIDE SEQUENCE [LARGE SCALE GENOMIC DNA]</scope>
    <source>
        <strain evidence="1">CCNUC1</strain>
    </source>
</reference>
<organism evidence="1 2">
    <name type="scientific">Nostoc sphaeroides CCNUC1</name>
    <dbReference type="NCBI Taxonomy" id="2653204"/>
    <lineage>
        <taxon>Bacteria</taxon>
        <taxon>Bacillati</taxon>
        <taxon>Cyanobacteriota</taxon>
        <taxon>Cyanophyceae</taxon>
        <taxon>Nostocales</taxon>
        <taxon>Nostocaceae</taxon>
        <taxon>Nostoc</taxon>
    </lineage>
</organism>
<evidence type="ECO:0000313" key="2">
    <source>
        <dbReference type="Proteomes" id="UP000326678"/>
    </source>
</evidence>
<keyword evidence="2" id="KW-1185">Reference proteome</keyword>
<evidence type="ECO:0000313" key="1">
    <source>
        <dbReference type="EMBL" id="QFS50932.1"/>
    </source>
</evidence>